<sequence length="145" mass="15652">MSSTADVVSVRRRDLRQPTPVGAWSPGRHGARSDPRYPSPTGVRQVLSFVIDLVVHVGVPFAVAYALDTREPGITTTQFLIICAAGFVTMSILDRIFLQWATQATIGKAVTALRVIRDDTGGKPTLGMLVWAWLIGVFGIFASLG</sequence>
<evidence type="ECO:0000259" key="7">
    <source>
        <dbReference type="Pfam" id="PF06271"/>
    </source>
</evidence>
<proteinExistence type="predicted"/>
<feature type="transmembrane region" description="Helical" evidence="6">
    <location>
        <begin position="126"/>
        <end position="144"/>
    </location>
</feature>
<evidence type="ECO:0000313" key="8">
    <source>
        <dbReference type="EMBL" id="NRN64652.1"/>
    </source>
</evidence>
<name>A0ABX2F146_9PSEU</name>
<feature type="domain" description="RDD" evidence="7">
    <location>
        <begin position="46"/>
        <end position="142"/>
    </location>
</feature>
<organism evidence="8 9">
    <name type="scientific">Kibdelosporangium persicum</name>
    <dbReference type="NCBI Taxonomy" id="2698649"/>
    <lineage>
        <taxon>Bacteria</taxon>
        <taxon>Bacillati</taxon>
        <taxon>Actinomycetota</taxon>
        <taxon>Actinomycetes</taxon>
        <taxon>Pseudonocardiales</taxon>
        <taxon>Pseudonocardiaceae</taxon>
        <taxon>Kibdelosporangium</taxon>
    </lineage>
</organism>
<gene>
    <name evidence="8" type="ORF">GC106_18580</name>
</gene>
<feature type="region of interest" description="Disordered" evidence="5">
    <location>
        <begin position="17"/>
        <end position="37"/>
    </location>
</feature>
<feature type="transmembrane region" description="Helical" evidence="6">
    <location>
        <begin position="79"/>
        <end position="98"/>
    </location>
</feature>
<evidence type="ECO:0000256" key="5">
    <source>
        <dbReference type="SAM" id="MobiDB-lite"/>
    </source>
</evidence>
<comment type="subcellular location">
    <subcellularLocation>
        <location evidence="1">Membrane</location>
        <topology evidence="1">Multi-pass membrane protein</topology>
    </subcellularLocation>
</comment>
<dbReference type="EMBL" id="JAAATY010000004">
    <property type="protein sequence ID" value="NRN64652.1"/>
    <property type="molecule type" value="Genomic_DNA"/>
</dbReference>
<dbReference type="InterPro" id="IPR010432">
    <property type="entry name" value="RDD"/>
</dbReference>
<feature type="transmembrane region" description="Helical" evidence="6">
    <location>
        <begin position="46"/>
        <end position="67"/>
    </location>
</feature>
<keyword evidence="2 6" id="KW-0812">Transmembrane</keyword>
<evidence type="ECO:0000256" key="1">
    <source>
        <dbReference type="ARBA" id="ARBA00004141"/>
    </source>
</evidence>
<keyword evidence="3 6" id="KW-1133">Transmembrane helix</keyword>
<keyword evidence="4 6" id="KW-0472">Membrane</keyword>
<evidence type="ECO:0000256" key="2">
    <source>
        <dbReference type="ARBA" id="ARBA00022692"/>
    </source>
</evidence>
<evidence type="ECO:0000256" key="4">
    <source>
        <dbReference type="ARBA" id="ARBA00023136"/>
    </source>
</evidence>
<evidence type="ECO:0000313" key="9">
    <source>
        <dbReference type="Proteomes" id="UP000763557"/>
    </source>
</evidence>
<dbReference type="RefSeq" id="WP_173127145.1">
    <property type="nucleotide sequence ID" value="NZ_CBCSGW010000101.1"/>
</dbReference>
<evidence type="ECO:0000256" key="6">
    <source>
        <dbReference type="SAM" id="Phobius"/>
    </source>
</evidence>
<comment type="caution">
    <text evidence="8">The sequence shown here is derived from an EMBL/GenBank/DDBJ whole genome shotgun (WGS) entry which is preliminary data.</text>
</comment>
<keyword evidence="9" id="KW-1185">Reference proteome</keyword>
<dbReference type="Proteomes" id="UP000763557">
    <property type="component" value="Unassembled WGS sequence"/>
</dbReference>
<dbReference type="Pfam" id="PF06271">
    <property type="entry name" value="RDD"/>
    <property type="match status" value="1"/>
</dbReference>
<evidence type="ECO:0000256" key="3">
    <source>
        <dbReference type="ARBA" id="ARBA00022989"/>
    </source>
</evidence>
<protein>
    <submittedName>
        <fullName evidence="8">RDD domain-containing protein</fullName>
    </submittedName>
</protein>
<reference evidence="8 9" key="1">
    <citation type="submission" date="2020-01" db="EMBL/GenBank/DDBJ databases">
        <title>Kibdelosporangium persica a novel Actinomycetes from a hot desert in Iran.</title>
        <authorList>
            <person name="Safaei N."/>
            <person name="Zaburannyi N."/>
            <person name="Mueller R."/>
            <person name="Wink J."/>
        </authorList>
    </citation>
    <scope>NUCLEOTIDE SEQUENCE [LARGE SCALE GENOMIC DNA]</scope>
    <source>
        <strain evidence="8 9">4NS15</strain>
    </source>
</reference>
<accession>A0ABX2F146</accession>